<evidence type="ECO:0000256" key="1">
    <source>
        <dbReference type="SAM" id="MobiDB-lite"/>
    </source>
</evidence>
<accession>A0A803QSI7</accession>
<evidence type="ECO:0000313" key="3">
    <source>
        <dbReference type="Proteomes" id="UP000596661"/>
    </source>
</evidence>
<proteinExistence type="predicted"/>
<protein>
    <submittedName>
        <fullName evidence="2">Uncharacterized protein</fullName>
    </submittedName>
</protein>
<sequence>AKAQGKLKISSRKTKKRGPCSTSDVRKTKSMEEVLGVEPLAFSEDEESLNLDVPPDSEEAALCDDFPAPLTPKSSLKSIIQQEDIRADFSMFMAANKRCSEEVNREWIVKGTKKNMEDGKAGKEKQGVMTKSHDEFQPVTNGVKVKSVDKPSSTTVNNSFQMLAECVADMNVGDTAHWESVAEGDDTRGGGDPPLHNG</sequence>
<name>A0A803QSI7_CANSA</name>
<organism evidence="2 3">
    <name type="scientific">Cannabis sativa</name>
    <name type="common">Hemp</name>
    <name type="synonym">Marijuana</name>
    <dbReference type="NCBI Taxonomy" id="3483"/>
    <lineage>
        <taxon>Eukaryota</taxon>
        <taxon>Viridiplantae</taxon>
        <taxon>Streptophyta</taxon>
        <taxon>Embryophyta</taxon>
        <taxon>Tracheophyta</taxon>
        <taxon>Spermatophyta</taxon>
        <taxon>Magnoliopsida</taxon>
        <taxon>eudicotyledons</taxon>
        <taxon>Gunneridae</taxon>
        <taxon>Pentapetalae</taxon>
        <taxon>rosids</taxon>
        <taxon>fabids</taxon>
        <taxon>Rosales</taxon>
        <taxon>Cannabaceae</taxon>
        <taxon>Cannabis</taxon>
    </lineage>
</organism>
<dbReference type="Gramene" id="evm.model.ctgX54.4">
    <property type="protein sequence ID" value="cds.evm.model.ctgX54.4"/>
    <property type="gene ID" value="evm.TU.ctgX54.4"/>
</dbReference>
<feature type="region of interest" description="Disordered" evidence="1">
    <location>
        <begin position="1"/>
        <end position="29"/>
    </location>
</feature>
<keyword evidence="3" id="KW-1185">Reference proteome</keyword>
<dbReference type="Proteomes" id="UP000596661">
    <property type="component" value="Unassembled WGS sequence"/>
</dbReference>
<dbReference type="AlphaFoldDB" id="A0A803QSI7"/>
<evidence type="ECO:0000313" key="2">
    <source>
        <dbReference type="EnsemblPlants" id="cds.evm.model.ctgX54.4"/>
    </source>
</evidence>
<feature type="compositionally biased region" description="Basic residues" evidence="1">
    <location>
        <begin position="9"/>
        <end position="18"/>
    </location>
</feature>
<reference evidence="2" key="1">
    <citation type="submission" date="2021-03" db="UniProtKB">
        <authorList>
            <consortium name="EnsemblPlants"/>
        </authorList>
    </citation>
    <scope>IDENTIFICATION</scope>
</reference>
<feature type="region of interest" description="Disordered" evidence="1">
    <location>
        <begin position="177"/>
        <end position="198"/>
    </location>
</feature>
<dbReference type="EnsemblPlants" id="evm.model.ctgX54.4">
    <property type="protein sequence ID" value="cds.evm.model.ctgX54.4"/>
    <property type="gene ID" value="evm.TU.ctgX54.4"/>
</dbReference>